<keyword evidence="2" id="KW-0812">Transmembrane</keyword>
<protein>
    <submittedName>
        <fullName evidence="3">Efflux transporter outer membrane subunit</fullName>
    </submittedName>
</protein>
<proteinExistence type="inferred from homology"/>
<sequence>MRRLTLMMLAAASVALAGCMVGPNYQRPTVETPEQWRIDLPKAEEVVNTKWWEQFGDPVLNQLIETALRDNLDVRVAAARVDQFIGILRTSRAQALPQISYNANASHNRTSEVGMPPLSPALDPEFNLYQGTLAAFWQIDLFGRVRRLNEAAQAQVYASEQAQRGVVLSLVAGVANSYITLRGLDRQREIAVATAANFGETMRIFELRYKSGLVSETEVSQVRSQFKLAQTAIPAIDQQIAILENGISVLLGHNPGPIPRGKSIDELMLPVIPADIPSTVLERRPDILQAEQNLVAANANVGATRALYYPNISLTGLLGSVSTAFSDFLTGPAQAWSVGAGLTGPIFTSGAIRGQVRSAEAQKQQAELFYQQAVLNALGDTNDALIGAQKTIEQVVLQQQRVDSLREYARLSRLKFESGLIGYLDVLVSENDLFAAELSLASLSAQRYTQVVSVYQAMGGGWVDLADAMTPVPLGSVQTHK</sequence>
<dbReference type="SUPFAM" id="SSF56954">
    <property type="entry name" value="Outer membrane efflux proteins (OEP)"/>
    <property type="match status" value="1"/>
</dbReference>
<dbReference type="EMBL" id="JBHSGA010000017">
    <property type="protein sequence ID" value="MFC4526948.1"/>
    <property type="molecule type" value="Genomic_DNA"/>
</dbReference>
<dbReference type="InterPro" id="IPR003423">
    <property type="entry name" value="OMP_efflux"/>
</dbReference>
<keyword evidence="2" id="KW-0732">Signal</keyword>
<keyword evidence="2" id="KW-0472">Membrane</keyword>
<dbReference type="Pfam" id="PF02321">
    <property type="entry name" value="OEP"/>
    <property type="match status" value="2"/>
</dbReference>
<evidence type="ECO:0000256" key="2">
    <source>
        <dbReference type="RuleBase" id="RU362097"/>
    </source>
</evidence>
<evidence type="ECO:0000313" key="4">
    <source>
        <dbReference type="Proteomes" id="UP001595961"/>
    </source>
</evidence>
<feature type="chain" id="PRO_5045008156" evidence="2">
    <location>
        <begin position="18"/>
        <end position="481"/>
    </location>
</feature>
<keyword evidence="2" id="KW-0564">Palmitate</keyword>
<comment type="subcellular location">
    <subcellularLocation>
        <location evidence="2">Cell outer membrane</location>
        <topology evidence="2">Lipid-anchor</topology>
    </subcellularLocation>
</comment>
<dbReference type="InterPro" id="IPR010131">
    <property type="entry name" value="MdtP/NodT-like"/>
</dbReference>
<gene>
    <name evidence="3" type="ORF">ACFO5W_09935</name>
</gene>
<name>A0ABV9C224_9GAMM</name>
<evidence type="ECO:0000313" key="3">
    <source>
        <dbReference type="EMBL" id="MFC4526948.1"/>
    </source>
</evidence>
<dbReference type="PANTHER" id="PTHR30203">
    <property type="entry name" value="OUTER MEMBRANE CATION EFFLUX PROTEIN"/>
    <property type="match status" value="1"/>
</dbReference>
<comment type="caution">
    <text evidence="3">The sequence shown here is derived from an EMBL/GenBank/DDBJ whole genome shotgun (WGS) entry which is preliminary data.</text>
</comment>
<reference evidence="4" key="1">
    <citation type="journal article" date="2019" name="Int. J. Syst. Evol. Microbiol.">
        <title>The Global Catalogue of Microorganisms (GCM) 10K type strain sequencing project: providing services to taxonomists for standard genome sequencing and annotation.</title>
        <authorList>
            <consortium name="The Broad Institute Genomics Platform"/>
            <consortium name="The Broad Institute Genome Sequencing Center for Infectious Disease"/>
            <person name="Wu L."/>
            <person name="Ma J."/>
        </authorList>
    </citation>
    <scope>NUCLEOTIDE SEQUENCE [LARGE SCALE GENOMIC DNA]</scope>
    <source>
        <strain evidence="4">CCM 4481</strain>
    </source>
</reference>
<accession>A0ABV9C224</accession>
<dbReference type="Gene3D" id="1.20.1600.10">
    <property type="entry name" value="Outer membrane efflux proteins (OEP)"/>
    <property type="match status" value="1"/>
</dbReference>
<dbReference type="Gene3D" id="2.20.200.10">
    <property type="entry name" value="Outer membrane efflux proteins (OEP)"/>
    <property type="match status" value="1"/>
</dbReference>
<evidence type="ECO:0000256" key="1">
    <source>
        <dbReference type="ARBA" id="ARBA00007613"/>
    </source>
</evidence>
<feature type="signal peptide" evidence="2">
    <location>
        <begin position="1"/>
        <end position="17"/>
    </location>
</feature>
<comment type="similarity">
    <text evidence="1 2">Belongs to the outer membrane factor (OMF) (TC 1.B.17) family.</text>
</comment>
<dbReference type="NCBIfam" id="TIGR01845">
    <property type="entry name" value="outer_NodT"/>
    <property type="match status" value="1"/>
</dbReference>
<organism evidence="3 4">
    <name type="scientific">Dyella halodurans</name>
    <dbReference type="NCBI Taxonomy" id="1920171"/>
    <lineage>
        <taxon>Bacteria</taxon>
        <taxon>Pseudomonadati</taxon>
        <taxon>Pseudomonadota</taxon>
        <taxon>Gammaproteobacteria</taxon>
        <taxon>Lysobacterales</taxon>
        <taxon>Rhodanobacteraceae</taxon>
        <taxon>Dyella</taxon>
    </lineage>
</organism>
<dbReference type="PANTHER" id="PTHR30203:SF33">
    <property type="entry name" value="BLR4455 PROTEIN"/>
    <property type="match status" value="1"/>
</dbReference>
<dbReference type="PROSITE" id="PS51257">
    <property type="entry name" value="PROKAR_LIPOPROTEIN"/>
    <property type="match status" value="1"/>
</dbReference>
<dbReference type="RefSeq" id="WP_266148847.1">
    <property type="nucleotide sequence ID" value="NZ_CP064028.1"/>
</dbReference>
<keyword evidence="4" id="KW-1185">Reference proteome</keyword>
<dbReference type="Proteomes" id="UP001595961">
    <property type="component" value="Unassembled WGS sequence"/>
</dbReference>
<keyword evidence="2" id="KW-0449">Lipoprotein</keyword>
<keyword evidence="2" id="KW-1134">Transmembrane beta strand</keyword>